<evidence type="ECO:0000313" key="1">
    <source>
        <dbReference type="EMBL" id="BAL57076.1"/>
    </source>
</evidence>
<dbReference type="EMBL" id="AP011765">
    <property type="protein sequence ID" value="BAL57076.1"/>
    <property type="molecule type" value="Genomic_DNA"/>
</dbReference>
<accession>H5SLP0</accession>
<reference evidence="1" key="1">
    <citation type="journal article" date="2005" name="Environ. Microbiol.">
        <title>Genetic and functional properties of uncultivated thermophilic crenarchaeotes from a subsurface gold mine as revealed by analysis of genome fragments.</title>
        <authorList>
            <person name="Nunoura T."/>
            <person name="Hirayama H."/>
            <person name="Takami H."/>
            <person name="Oida H."/>
            <person name="Nishi S."/>
            <person name="Shimamura S."/>
            <person name="Suzuki Y."/>
            <person name="Inagaki F."/>
            <person name="Takai K."/>
            <person name="Nealson K.H."/>
            <person name="Horikoshi K."/>
        </authorList>
    </citation>
    <scope>NUCLEOTIDE SEQUENCE</scope>
</reference>
<reference evidence="1" key="2">
    <citation type="journal article" date="2012" name="PLoS ONE">
        <title>A Deeply Branching Thermophilic Bacterium with an Ancient Acetyl-CoA Pathway Dominates a Subsurface Ecosystem.</title>
        <authorList>
            <person name="Takami H."/>
            <person name="Noguchi H."/>
            <person name="Takaki Y."/>
            <person name="Uchiyama I."/>
            <person name="Toyoda A."/>
            <person name="Nishi S."/>
            <person name="Chee G.-J."/>
            <person name="Arai W."/>
            <person name="Nunoura T."/>
            <person name="Itoh T."/>
            <person name="Hattori M."/>
            <person name="Takai K."/>
        </authorList>
    </citation>
    <scope>NUCLEOTIDE SEQUENCE</scope>
</reference>
<proteinExistence type="predicted"/>
<sequence length="86" mass="9594">MMTEHGSTGATRRSRRIEEALLEVEGVVGVRVWELPDRVEIGLLVAPNEPPTDVLQRALEVTEALRAPEEHWDVGLLTEPWEPGIS</sequence>
<protein>
    <submittedName>
        <fullName evidence="1">Uncharacterized protein</fullName>
    </submittedName>
</protein>
<dbReference type="AlphaFoldDB" id="H5SLP0"/>
<gene>
    <name evidence="1" type="ORF">HGMM_F46H12C25</name>
</gene>
<name>H5SLP0_9DELT</name>
<organism evidence="1">
    <name type="scientific">uncultured delta proteobacterium</name>
    <dbReference type="NCBI Taxonomy" id="34034"/>
    <lineage>
        <taxon>Bacteria</taxon>
        <taxon>Deltaproteobacteria</taxon>
        <taxon>environmental samples</taxon>
    </lineage>
</organism>